<evidence type="ECO:0000313" key="2">
    <source>
        <dbReference type="EMBL" id="KAH3695269.1"/>
    </source>
</evidence>
<reference evidence="2" key="2">
    <citation type="submission" date="2020-11" db="EMBL/GenBank/DDBJ databases">
        <authorList>
            <person name="McCartney M.A."/>
            <person name="Auch B."/>
            <person name="Kono T."/>
            <person name="Mallez S."/>
            <person name="Becker A."/>
            <person name="Gohl D.M."/>
            <person name="Silverstein K.A.T."/>
            <person name="Koren S."/>
            <person name="Bechman K.B."/>
            <person name="Herman A."/>
            <person name="Abrahante J.E."/>
            <person name="Garbe J."/>
        </authorList>
    </citation>
    <scope>NUCLEOTIDE SEQUENCE</scope>
    <source>
        <strain evidence="2">Duluth1</strain>
        <tissue evidence="2">Whole animal</tissue>
    </source>
</reference>
<accession>A0A9D3YBH2</accession>
<dbReference type="Proteomes" id="UP000828390">
    <property type="component" value="Unassembled WGS sequence"/>
</dbReference>
<keyword evidence="1" id="KW-0732">Signal</keyword>
<keyword evidence="3" id="KW-1185">Reference proteome</keyword>
<dbReference type="AlphaFoldDB" id="A0A9D3YBH2"/>
<feature type="signal peptide" evidence="1">
    <location>
        <begin position="1"/>
        <end position="18"/>
    </location>
</feature>
<reference evidence="2" key="1">
    <citation type="journal article" date="2019" name="bioRxiv">
        <title>The Genome of the Zebra Mussel, Dreissena polymorpha: A Resource for Invasive Species Research.</title>
        <authorList>
            <person name="McCartney M.A."/>
            <person name="Auch B."/>
            <person name="Kono T."/>
            <person name="Mallez S."/>
            <person name="Zhang Y."/>
            <person name="Obille A."/>
            <person name="Becker A."/>
            <person name="Abrahante J.E."/>
            <person name="Garbe J."/>
            <person name="Badalamenti J.P."/>
            <person name="Herman A."/>
            <person name="Mangelson H."/>
            <person name="Liachko I."/>
            <person name="Sullivan S."/>
            <person name="Sone E.D."/>
            <person name="Koren S."/>
            <person name="Silverstein K.A.T."/>
            <person name="Beckman K.B."/>
            <person name="Gohl D.M."/>
        </authorList>
    </citation>
    <scope>NUCLEOTIDE SEQUENCE</scope>
    <source>
        <strain evidence="2">Duluth1</strain>
        <tissue evidence="2">Whole animal</tissue>
    </source>
</reference>
<proteinExistence type="predicted"/>
<comment type="caution">
    <text evidence="2">The sequence shown here is derived from an EMBL/GenBank/DDBJ whole genome shotgun (WGS) entry which is preliminary data.</text>
</comment>
<protein>
    <submittedName>
        <fullName evidence="2">Uncharacterized protein</fullName>
    </submittedName>
</protein>
<organism evidence="2 3">
    <name type="scientific">Dreissena polymorpha</name>
    <name type="common">Zebra mussel</name>
    <name type="synonym">Mytilus polymorpha</name>
    <dbReference type="NCBI Taxonomy" id="45954"/>
    <lineage>
        <taxon>Eukaryota</taxon>
        <taxon>Metazoa</taxon>
        <taxon>Spiralia</taxon>
        <taxon>Lophotrochozoa</taxon>
        <taxon>Mollusca</taxon>
        <taxon>Bivalvia</taxon>
        <taxon>Autobranchia</taxon>
        <taxon>Heteroconchia</taxon>
        <taxon>Euheterodonta</taxon>
        <taxon>Imparidentia</taxon>
        <taxon>Neoheterodontei</taxon>
        <taxon>Myida</taxon>
        <taxon>Dreissenoidea</taxon>
        <taxon>Dreissenidae</taxon>
        <taxon>Dreissena</taxon>
    </lineage>
</organism>
<evidence type="ECO:0000313" key="3">
    <source>
        <dbReference type="Proteomes" id="UP000828390"/>
    </source>
</evidence>
<gene>
    <name evidence="2" type="ORF">DPMN_082726</name>
</gene>
<dbReference type="EMBL" id="JAIWYP010000016">
    <property type="protein sequence ID" value="KAH3695269.1"/>
    <property type="molecule type" value="Genomic_DNA"/>
</dbReference>
<evidence type="ECO:0000256" key="1">
    <source>
        <dbReference type="SAM" id="SignalP"/>
    </source>
</evidence>
<sequence length="57" mass="6501">MVAVIMSSVTFCLVLIWRREHLPDMTSDDAKEQVEDKTQQNGCLLVDVETTTDLDEM</sequence>
<name>A0A9D3YBH2_DREPO</name>
<feature type="chain" id="PRO_5039137781" evidence="1">
    <location>
        <begin position="19"/>
        <end position="57"/>
    </location>
</feature>